<dbReference type="GO" id="GO:0004497">
    <property type="term" value="F:monooxygenase activity"/>
    <property type="evidence" value="ECO:0007669"/>
    <property type="project" value="UniProtKB-KW"/>
</dbReference>
<keyword evidence="3" id="KW-0349">Heme</keyword>
<comment type="caution">
    <text evidence="9">The sequence shown here is derived from an EMBL/GenBank/DDBJ whole genome shotgun (WGS) entry which is preliminary data.</text>
</comment>
<feature type="region of interest" description="Disordered" evidence="8">
    <location>
        <begin position="247"/>
        <end position="270"/>
    </location>
</feature>
<comment type="similarity">
    <text evidence="2">Belongs to the cytochrome P450 family.</text>
</comment>
<keyword evidence="10" id="KW-1185">Reference proteome</keyword>
<dbReference type="AlphaFoldDB" id="A0AAD5W3Z9"/>
<dbReference type="GO" id="GO:0020037">
    <property type="term" value="F:heme binding"/>
    <property type="evidence" value="ECO:0007669"/>
    <property type="project" value="InterPro"/>
</dbReference>
<organism evidence="9 10">
    <name type="scientific">Leucocoprinus birnbaumii</name>
    <dbReference type="NCBI Taxonomy" id="56174"/>
    <lineage>
        <taxon>Eukaryota</taxon>
        <taxon>Fungi</taxon>
        <taxon>Dikarya</taxon>
        <taxon>Basidiomycota</taxon>
        <taxon>Agaricomycotina</taxon>
        <taxon>Agaricomycetes</taxon>
        <taxon>Agaricomycetidae</taxon>
        <taxon>Agaricales</taxon>
        <taxon>Agaricineae</taxon>
        <taxon>Agaricaceae</taxon>
        <taxon>Leucocoprinus</taxon>
    </lineage>
</organism>
<dbReference type="GO" id="GO:0016705">
    <property type="term" value="F:oxidoreductase activity, acting on paired donors, with incorporation or reduction of molecular oxygen"/>
    <property type="evidence" value="ECO:0007669"/>
    <property type="project" value="InterPro"/>
</dbReference>
<protein>
    <recommendedName>
        <fullName evidence="11">Cytochrome P450</fullName>
    </recommendedName>
</protein>
<evidence type="ECO:0000256" key="8">
    <source>
        <dbReference type="SAM" id="MobiDB-lite"/>
    </source>
</evidence>
<dbReference type="PRINTS" id="PR00385">
    <property type="entry name" value="P450"/>
</dbReference>
<evidence type="ECO:0000313" key="9">
    <source>
        <dbReference type="EMBL" id="KAJ3576023.1"/>
    </source>
</evidence>
<evidence type="ECO:0000313" key="10">
    <source>
        <dbReference type="Proteomes" id="UP001213000"/>
    </source>
</evidence>
<evidence type="ECO:0008006" key="11">
    <source>
        <dbReference type="Google" id="ProtNLM"/>
    </source>
</evidence>
<sequence>MSIPPGVDFIARSVLDFLLPCVPVYPSLALANTHLLDSSLPKWALAVSSLALRIAYIILKPWVNEYQDEKVARAHGAILVPHIKEDHLKLVKSLVHDLDDGYPMDTLGELCEKYGSPTLRFSIGVDQVHFTIEPEHIKSMLATEFDAFEKGDELRSQLGSLLGTGVFNVDGDMWRFHRSITRPFFTRDRVTDFDNFEKHSQEALKRAKARLAEGYPIDFQDLVARFTLDSATEFLFKHDFHSLDAPLPYPQSSSTSGKAQSRSENTDHPSNTFVHALMMSQDIIARRATIGGTWPLFEFWGDKAKPFRETLDHFVQPFLEKGLREKENRSEESEDTKAALLDYLVDKTSDQNIIKDELVNLLVAGRDTTSSLLTFSLYMLIEHPEVEQRLRKEILEKVGSERSPTIEDIRDLRYLRAFLNEVLRLYAIVPANSRSSTKPIILPPPAGFDKPLYLPAGSRFGYSVFLMHRRTDLWGPDAHRI</sequence>
<dbReference type="PRINTS" id="PR00463">
    <property type="entry name" value="EP450I"/>
</dbReference>
<evidence type="ECO:0000256" key="7">
    <source>
        <dbReference type="ARBA" id="ARBA00023033"/>
    </source>
</evidence>
<dbReference type="PANTHER" id="PTHR24287">
    <property type="entry name" value="P450, PUTATIVE (EUROFUNG)-RELATED"/>
    <property type="match status" value="1"/>
</dbReference>
<evidence type="ECO:0000256" key="4">
    <source>
        <dbReference type="ARBA" id="ARBA00022723"/>
    </source>
</evidence>
<evidence type="ECO:0000256" key="1">
    <source>
        <dbReference type="ARBA" id="ARBA00001971"/>
    </source>
</evidence>
<feature type="compositionally biased region" description="Polar residues" evidence="8">
    <location>
        <begin position="250"/>
        <end position="270"/>
    </location>
</feature>
<dbReference type="Gene3D" id="1.10.630.10">
    <property type="entry name" value="Cytochrome P450"/>
    <property type="match status" value="1"/>
</dbReference>
<comment type="cofactor">
    <cofactor evidence="1">
        <name>heme</name>
        <dbReference type="ChEBI" id="CHEBI:30413"/>
    </cofactor>
</comment>
<gene>
    <name evidence="9" type="ORF">NP233_g712</name>
</gene>
<evidence type="ECO:0000256" key="3">
    <source>
        <dbReference type="ARBA" id="ARBA00022617"/>
    </source>
</evidence>
<dbReference type="EMBL" id="JANIEX010000021">
    <property type="protein sequence ID" value="KAJ3576023.1"/>
    <property type="molecule type" value="Genomic_DNA"/>
</dbReference>
<keyword evidence="6" id="KW-0408">Iron</keyword>
<dbReference type="InterPro" id="IPR036396">
    <property type="entry name" value="Cyt_P450_sf"/>
</dbReference>
<dbReference type="InterPro" id="IPR002401">
    <property type="entry name" value="Cyt_P450_E_grp-I"/>
</dbReference>
<proteinExistence type="inferred from homology"/>
<name>A0AAD5W3Z9_9AGAR</name>
<dbReference type="InterPro" id="IPR047146">
    <property type="entry name" value="Cyt_P450_E_CYP52_fungi"/>
</dbReference>
<dbReference type="GO" id="GO:0005506">
    <property type="term" value="F:iron ion binding"/>
    <property type="evidence" value="ECO:0007669"/>
    <property type="project" value="InterPro"/>
</dbReference>
<dbReference type="Proteomes" id="UP001213000">
    <property type="component" value="Unassembled WGS sequence"/>
</dbReference>
<evidence type="ECO:0000256" key="2">
    <source>
        <dbReference type="ARBA" id="ARBA00010617"/>
    </source>
</evidence>
<dbReference type="PANTHER" id="PTHR24287:SF1">
    <property type="entry name" value="P450, PUTATIVE (EUROFUNG)-RELATED"/>
    <property type="match status" value="1"/>
</dbReference>
<dbReference type="SUPFAM" id="SSF48264">
    <property type="entry name" value="Cytochrome P450"/>
    <property type="match status" value="1"/>
</dbReference>
<evidence type="ECO:0000256" key="6">
    <source>
        <dbReference type="ARBA" id="ARBA00023004"/>
    </source>
</evidence>
<dbReference type="InterPro" id="IPR001128">
    <property type="entry name" value="Cyt_P450"/>
</dbReference>
<keyword evidence="5" id="KW-0560">Oxidoreductase</keyword>
<accession>A0AAD5W3Z9</accession>
<evidence type="ECO:0000256" key="5">
    <source>
        <dbReference type="ARBA" id="ARBA00023002"/>
    </source>
</evidence>
<keyword evidence="7" id="KW-0503">Monooxygenase</keyword>
<dbReference type="Pfam" id="PF00067">
    <property type="entry name" value="p450"/>
    <property type="match status" value="1"/>
</dbReference>
<keyword evidence="4" id="KW-0479">Metal-binding</keyword>
<reference evidence="9" key="1">
    <citation type="submission" date="2022-07" db="EMBL/GenBank/DDBJ databases">
        <title>Genome Sequence of Leucocoprinus birnbaumii.</title>
        <authorList>
            <person name="Buettner E."/>
        </authorList>
    </citation>
    <scope>NUCLEOTIDE SEQUENCE</scope>
    <source>
        <strain evidence="9">VT141</strain>
    </source>
</reference>